<feature type="transmembrane region" description="Helical" evidence="1">
    <location>
        <begin position="115"/>
        <end position="135"/>
    </location>
</feature>
<feature type="transmembrane region" description="Helical" evidence="1">
    <location>
        <begin position="247"/>
        <end position="267"/>
    </location>
</feature>
<dbReference type="Proteomes" id="UP000006867">
    <property type="component" value="Chromosome"/>
</dbReference>
<feature type="transmembrane region" description="Helical" evidence="1">
    <location>
        <begin position="355"/>
        <end position="373"/>
    </location>
</feature>
<sequence>MKERRFLFGLFLIFIGIIFFMQMTGFIHLSASSIWPVIFIILAVGFHAGFVFTGKRPDKAGLLVPGGITFVLGCLFFFETSTGWVYSGMTWPVYLLAPALGLFELWLFGGKQAQLLIPAGILTFIGAVSFGGLFGGVFFKSVWPAGLFIISIALHASAFRHGKRRVGLLLPGGILLVLSCLFVFETSVNWAYSEITWPAYIFAAAFGLFELWLFGGRKKGLLISIGIILLIGTSSVLSYYNEKAYEEMWPAVLIVISIVFHAAVFSSKHIKEKAGMLVPGGILLVSGCLFFFETSTDWAYAGVTWPVYLLAVALGLFELWLFGGRRNELFIPITILVLTALCFIVTYQWALSMSVYWPALFVLFGLMIMFFPFKNRKEAKK</sequence>
<evidence type="ECO:0000313" key="2">
    <source>
        <dbReference type="EMBL" id="ADP31877.1"/>
    </source>
</evidence>
<feature type="transmembrane region" description="Helical" evidence="1">
    <location>
        <begin position="298"/>
        <end position="322"/>
    </location>
</feature>
<organism evidence="2 3">
    <name type="scientific">Bacillus atrophaeus (strain 1942)</name>
    <dbReference type="NCBI Taxonomy" id="720555"/>
    <lineage>
        <taxon>Bacteria</taxon>
        <taxon>Bacillati</taxon>
        <taxon>Bacillota</taxon>
        <taxon>Bacilli</taxon>
        <taxon>Bacillales</taxon>
        <taxon>Bacillaceae</taxon>
        <taxon>Bacillus</taxon>
    </lineage>
</organism>
<name>A0ABM5LW41_BACA1</name>
<protein>
    <recommendedName>
        <fullName evidence="4">DUF5668 domain-containing protein</fullName>
    </recommendedName>
</protein>
<dbReference type="RefSeq" id="WP_003327307.1">
    <property type="nucleotide sequence ID" value="NC_014639.1"/>
</dbReference>
<keyword evidence="3" id="KW-1185">Reference proteome</keyword>
<feature type="transmembrane region" description="Helical" evidence="1">
    <location>
        <begin position="60"/>
        <end position="78"/>
    </location>
</feature>
<feature type="transmembrane region" description="Helical" evidence="1">
    <location>
        <begin position="221"/>
        <end position="241"/>
    </location>
</feature>
<feature type="transmembrane region" description="Helical" evidence="1">
    <location>
        <begin position="166"/>
        <end position="184"/>
    </location>
</feature>
<feature type="transmembrane region" description="Helical" evidence="1">
    <location>
        <begin position="33"/>
        <end position="53"/>
    </location>
</feature>
<keyword evidence="1" id="KW-1133">Transmembrane helix</keyword>
<keyword evidence="1" id="KW-0812">Transmembrane</keyword>
<evidence type="ECO:0008006" key="4">
    <source>
        <dbReference type="Google" id="ProtNLM"/>
    </source>
</evidence>
<feature type="transmembrane region" description="Helical" evidence="1">
    <location>
        <begin position="84"/>
        <end position="108"/>
    </location>
</feature>
<keyword evidence="1" id="KW-0472">Membrane</keyword>
<reference evidence="2 3" key="1">
    <citation type="journal article" date="2011" name="Front. Microbiol.">
        <title>Genomic signatures of strain selection and enhancement in Bacillus atrophaeus var. globigii, a historical biowarfare simulant.</title>
        <authorList>
            <person name="Gibbons H.S."/>
            <person name="Broomall S.M."/>
            <person name="McNew L.A."/>
            <person name="Daligault H."/>
            <person name="Chapman C."/>
            <person name="Bruce D."/>
            <person name="Karavis M."/>
            <person name="Krepps M."/>
            <person name="McGregor P.A."/>
            <person name="Hong C."/>
            <person name="Park K.H."/>
            <person name="Akmal A."/>
            <person name="Feldman A."/>
            <person name="Lin J.S."/>
            <person name="Chang W.E."/>
            <person name="Higgs B.W."/>
            <person name="Demirev P."/>
            <person name="Lindquist J."/>
            <person name="Liem A."/>
            <person name="Fochler E."/>
            <person name="Read T.D."/>
            <person name="Tapia R."/>
            <person name="Johnson S."/>
            <person name="Bishop-Lilly K.A."/>
            <person name="Detter C."/>
            <person name="Han C."/>
            <person name="Sozhamannan S."/>
            <person name="Rosenzweig C.N."/>
            <person name="Skowronski E.W."/>
        </authorList>
    </citation>
    <scope>NUCLEOTIDE SEQUENCE [LARGE SCALE GENOMIC DNA]</scope>
    <source>
        <strain evidence="2 3">1942</strain>
    </source>
</reference>
<feature type="transmembrane region" description="Helical" evidence="1">
    <location>
        <begin position="196"/>
        <end position="214"/>
    </location>
</feature>
<feature type="transmembrane region" description="Helical" evidence="1">
    <location>
        <begin position="329"/>
        <end position="349"/>
    </location>
</feature>
<feature type="transmembrane region" description="Helical" evidence="1">
    <location>
        <begin position="141"/>
        <end position="159"/>
    </location>
</feature>
<accession>A0ABM5LW41</accession>
<dbReference type="EMBL" id="CP002207">
    <property type="protein sequence ID" value="ADP31877.1"/>
    <property type="molecule type" value="Genomic_DNA"/>
</dbReference>
<evidence type="ECO:0000313" key="3">
    <source>
        <dbReference type="Proteomes" id="UP000006867"/>
    </source>
</evidence>
<evidence type="ECO:0000256" key="1">
    <source>
        <dbReference type="SAM" id="Phobius"/>
    </source>
</evidence>
<gene>
    <name evidence="2" type="ordered locus">BATR1942_04615</name>
</gene>
<feature type="transmembrane region" description="Helical" evidence="1">
    <location>
        <begin position="7"/>
        <end position="27"/>
    </location>
</feature>
<proteinExistence type="predicted"/>
<feature type="transmembrane region" description="Helical" evidence="1">
    <location>
        <begin position="274"/>
        <end position="292"/>
    </location>
</feature>